<comment type="caution">
    <text evidence="6">The sequence shown here is derived from an EMBL/GenBank/DDBJ whole genome shotgun (WGS) entry which is preliminary data.</text>
</comment>
<dbReference type="PROSITE" id="PS50005">
    <property type="entry name" value="TPR"/>
    <property type="match status" value="1"/>
</dbReference>
<dbReference type="Gene3D" id="1.10.287.110">
    <property type="entry name" value="DnaJ domain"/>
    <property type="match status" value="1"/>
</dbReference>
<dbReference type="InterPro" id="IPR001623">
    <property type="entry name" value="DnaJ_domain"/>
</dbReference>
<keyword evidence="3 4" id="KW-0802">TPR repeat</keyword>
<dbReference type="Gene3D" id="1.25.40.10">
    <property type="entry name" value="Tetratricopeptide repeat domain"/>
    <property type="match status" value="1"/>
</dbReference>
<feature type="repeat" description="TPR" evidence="4">
    <location>
        <begin position="115"/>
        <end position="148"/>
    </location>
</feature>
<reference evidence="6" key="1">
    <citation type="journal article" date="2021" name="PeerJ">
        <title>Extensive microbial diversity within the chicken gut microbiome revealed by metagenomics and culture.</title>
        <authorList>
            <person name="Gilroy R."/>
            <person name="Ravi A."/>
            <person name="Getino M."/>
            <person name="Pursley I."/>
            <person name="Horton D.L."/>
            <person name="Alikhan N.F."/>
            <person name="Baker D."/>
            <person name="Gharbi K."/>
            <person name="Hall N."/>
            <person name="Watson M."/>
            <person name="Adriaenssens E.M."/>
            <person name="Foster-Nyarko E."/>
            <person name="Jarju S."/>
            <person name="Secka A."/>
            <person name="Antonio M."/>
            <person name="Oren A."/>
            <person name="Chaudhuri R.R."/>
            <person name="La Ragione R."/>
            <person name="Hildebrand F."/>
            <person name="Pallen M.J."/>
        </authorList>
    </citation>
    <scope>NUCLEOTIDE SEQUENCE</scope>
    <source>
        <strain evidence="6">1282</strain>
    </source>
</reference>
<name>A0A9D1YCC5_9FIRM</name>
<dbReference type="AlphaFoldDB" id="A0A9D1YCC5"/>
<dbReference type="SUPFAM" id="SSF48452">
    <property type="entry name" value="TPR-like"/>
    <property type="match status" value="1"/>
</dbReference>
<evidence type="ECO:0000313" key="6">
    <source>
        <dbReference type="EMBL" id="HIY26204.1"/>
    </source>
</evidence>
<sequence>MTDPYKVLGVSPSASDEEIKDAYRKLAKKYHPDQYADSPLKDLADEKMKEINDAYDAIVAQRKAGGAGRGYGGGYNNVGQNGNSSFSDVRSYIMAGRIADAEQILNGVPPQRRNAEWYFLKGSVLYRRGWLEEAKDHFSRACQMDPGNPEYSAALNQAMNQRSGVYGGYNPNMNMNAGGCNACDVCSTLYCADCCCECMGGDLISCC</sequence>
<proteinExistence type="predicted"/>
<evidence type="ECO:0000256" key="4">
    <source>
        <dbReference type="PROSITE-ProRule" id="PRU00339"/>
    </source>
</evidence>
<dbReference type="PRINTS" id="PR00625">
    <property type="entry name" value="JDOMAIN"/>
</dbReference>
<evidence type="ECO:0000256" key="2">
    <source>
        <dbReference type="ARBA" id="ARBA00022737"/>
    </source>
</evidence>
<evidence type="ECO:0000313" key="7">
    <source>
        <dbReference type="Proteomes" id="UP000823915"/>
    </source>
</evidence>
<protein>
    <submittedName>
        <fullName evidence="6">DnaJ domain-containing protein</fullName>
    </submittedName>
</protein>
<dbReference type="Pfam" id="PF00226">
    <property type="entry name" value="DnaJ"/>
    <property type="match status" value="1"/>
</dbReference>
<evidence type="ECO:0000259" key="5">
    <source>
        <dbReference type="PROSITE" id="PS50076"/>
    </source>
</evidence>
<keyword evidence="1" id="KW-0235">DNA replication</keyword>
<dbReference type="InterPro" id="IPR036869">
    <property type="entry name" value="J_dom_sf"/>
</dbReference>
<dbReference type="SUPFAM" id="SSF46565">
    <property type="entry name" value="Chaperone J-domain"/>
    <property type="match status" value="1"/>
</dbReference>
<dbReference type="InterPro" id="IPR050817">
    <property type="entry name" value="DjlA_DnaK_co-chaperone"/>
</dbReference>
<dbReference type="Proteomes" id="UP000823915">
    <property type="component" value="Unassembled WGS sequence"/>
</dbReference>
<dbReference type="PANTHER" id="PTHR24074">
    <property type="entry name" value="CO-CHAPERONE PROTEIN DJLA"/>
    <property type="match status" value="1"/>
</dbReference>
<keyword evidence="2" id="KW-0677">Repeat</keyword>
<evidence type="ECO:0000256" key="3">
    <source>
        <dbReference type="ARBA" id="ARBA00022803"/>
    </source>
</evidence>
<feature type="domain" description="J" evidence="5">
    <location>
        <begin position="3"/>
        <end position="79"/>
    </location>
</feature>
<evidence type="ECO:0000256" key="1">
    <source>
        <dbReference type="ARBA" id="ARBA00022705"/>
    </source>
</evidence>
<gene>
    <name evidence="6" type="ORF">H9838_03415</name>
</gene>
<organism evidence="6 7">
    <name type="scientific">Candidatus Acutalibacter pullistercoris</name>
    <dbReference type="NCBI Taxonomy" id="2838418"/>
    <lineage>
        <taxon>Bacteria</taxon>
        <taxon>Bacillati</taxon>
        <taxon>Bacillota</taxon>
        <taxon>Clostridia</taxon>
        <taxon>Eubacteriales</taxon>
        <taxon>Acutalibacteraceae</taxon>
        <taxon>Acutalibacter</taxon>
    </lineage>
</organism>
<dbReference type="Pfam" id="PF07719">
    <property type="entry name" value="TPR_2"/>
    <property type="match status" value="1"/>
</dbReference>
<dbReference type="InterPro" id="IPR011990">
    <property type="entry name" value="TPR-like_helical_dom_sf"/>
</dbReference>
<dbReference type="CDD" id="cd06257">
    <property type="entry name" value="DnaJ"/>
    <property type="match status" value="1"/>
</dbReference>
<dbReference type="InterPro" id="IPR019734">
    <property type="entry name" value="TPR_rpt"/>
</dbReference>
<dbReference type="GO" id="GO:0006260">
    <property type="term" value="P:DNA replication"/>
    <property type="evidence" value="ECO:0007669"/>
    <property type="project" value="UniProtKB-KW"/>
</dbReference>
<dbReference type="SMART" id="SM00271">
    <property type="entry name" value="DnaJ"/>
    <property type="match status" value="1"/>
</dbReference>
<dbReference type="InterPro" id="IPR013105">
    <property type="entry name" value="TPR_2"/>
</dbReference>
<dbReference type="PROSITE" id="PS50076">
    <property type="entry name" value="DNAJ_2"/>
    <property type="match status" value="1"/>
</dbReference>
<accession>A0A9D1YCC5</accession>
<reference evidence="6" key="2">
    <citation type="submission" date="2021-04" db="EMBL/GenBank/DDBJ databases">
        <authorList>
            <person name="Gilroy R."/>
        </authorList>
    </citation>
    <scope>NUCLEOTIDE SEQUENCE</scope>
    <source>
        <strain evidence="6">1282</strain>
    </source>
</reference>
<dbReference type="EMBL" id="DXDU01000055">
    <property type="protein sequence ID" value="HIY26204.1"/>
    <property type="molecule type" value="Genomic_DNA"/>
</dbReference>